<proteinExistence type="predicted"/>
<evidence type="ECO:0000256" key="1">
    <source>
        <dbReference type="SAM" id="MobiDB-lite"/>
    </source>
</evidence>
<dbReference type="Proteomes" id="UP000758701">
    <property type="component" value="Unassembled WGS sequence"/>
</dbReference>
<sequence length="103" mass="11256">MAADLSFFQSETAQNLRAEGREKGRSEGRQEGRQEGREEGRVAGRAEDILLLLRNRGIQVSEDERACILSCGDLEVLGAWFTRAITAASAAELFVDAEGEPES</sequence>
<evidence type="ECO:0000313" key="3">
    <source>
        <dbReference type="Proteomes" id="UP000758701"/>
    </source>
</evidence>
<organism evidence="2 3">
    <name type="scientific">Streptomyces olivaceus</name>
    <dbReference type="NCBI Taxonomy" id="47716"/>
    <lineage>
        <taxon>Bacteria</taxon>
        <taxon>Bacillati</taxon>
        <taxon>Actinomycetota</taxon>
        <taxon>Actinomycetes</taxon>
        <taxon>Kitasatosporales</taxon>
        <taxon>Streptomycetaceae</taxon>
        <taxon>Streptomyces</taxon>
    </lineage>
</organism>
<protein>
    <recommendedName>
        <fullName evidence="4">Transposase</fullName>
    </recommendedName>
</protein>
<gene>
    <name evidence="2" type="ORF">KVH32_01350</name>
</gene>
<dbReference type="PANTHER" id="PTHR34613">
    <property type="entry name" value="SLL0800 PROTEIN"/>
    <property type="match status" value="1"/>
</dbReference>
<keyword evidence="3" id="KW-1185">Reference proteome</keyword>
<feature type="region of interest" description="Disordered" evidence="1">
    <location>
        <begin position="1"/>
        <end position="41"/>
    </location>
</feature>
<feature type="compositionally biased region" description="Basic and acidic residues" evidence="1">
    <location>
        <begin position="18"/>
        <end position="41"/>
    </location>
</feature>
<evidence type="ECO:0008006" key="4">
    <source>
        <dbReference type="Google" id="ProtNLM"/>
    </source>
</evidence>
<dbReference type="EMBL" id="JAHSTP010000001">
    <property type="protein sequence ID" value="MBZ6149812.1"/>
    <property type="molecule type" value="Genomic_DNA"/>
</dbReference>
<evidence type="ECO:0000313" key="2">
    <source>
        <dbReference type="EMBL" id="MBZ6149812.1"/>
    </source>
</evidence>
<comment type="caution">
    <text evidence="2">The sequence shown here is derived from an EMBL/GenBank/DDBJ whole genome shotgun (WGS) entry which is preliminary data.</text>
</comment>
<reference evidence="2 3" key="1">
    <citation type="submission" date="2021-06" db="EMBL/GenBank/DDBJ databases">
        <title>Ecological speciation of a Streptomyces species isolated from different habitats and geographic origins.</title>
        <authorList>
            <person name="Wang J."/>
        </authorList>
    </citation>
    <scope>NUCLEOTIDE SEQUENCE [LARGE SCALE GENOMIC DNA]</scope>
    <source>
        <strain evidence="2 3">FXJ8.012</strain>
    </source>
</reference>
<name>A0ABS7VVU2_STROV</name>
<dbReference type="PANTHER" id="PTHR34613:SF1">
    <property type="entry name" value="SLL6017 PROTEIN"/>
    <property type="match status" value="1"/>
</dbReference>
<accession>A0ABS7VVU2</accession>